<dbReference type="SUPFAM" id="SSF53474">
    <property type="entry name" value="alpha/beta-Hydrolases"/>
    <property type="match status" value="1"/>
</dbReference>
<dbReference type="InterPro" id="IPR029058">
    <property type="entry name" value="AB_hydrolase_fold"/>
</dbReference>
<keyword evidence="3" id="KW-1185">Reference proteome</keyword>
<evidence type="ECO:0000313" key="2">
    <source>
        <dbReference type="EMBL" id="MDV3456102.1"/>
    </source>
</evidence>
<feature type="chain" id="PRO_5046315283" evidence="1">
    <location>
        <begin position="28"/>
        <end position="427"/>
    </location>
</feature>
<dbReference type="PIRSF" id="PIRSF029171">
    <property type="entry name" value="Esterase_LipA"/>
    <property type="match status" value="1"/>
</dbReference>
<dbReference type="PANTHER" id="PTHR34853:SF1">
    <property type="entry name" value="LIPASE 5"/>
    <property type="match status" value="1"/>
</dbReference>
<dbReference type="PANTHER" id="PTHR34853">
    <property type="match status" value="1"/>
</dbReference>
<accession>A0ABU3Y4T1</accession>
<gene>
    <name evidence="2" type="ORF">RZN05_03840</name>
</gene>
<protein>
    <submittedName>
        <fullName evidence="2">Lipase family protein</fullName>
    </submittedName>
</protein>
<dbReference type="InterPro" id="IPR005152">
    <property type="entry name" value="Lipase_secreted"/>
</dbReference>
<proteinExistence type="predicted"/>
<evidence type="ECO:0000256" key="1">
    <source>
        <dbReference type="SAM" id="SignalP"/>
    </source>
</evidence>
<comment type="caution">
    <text evidence="2">The sequence shown here is derived from an EMBL/GenBank/DDBJ whole genome shotgun (WGS) entry which is preliminary data.</text>
</comment>
<keyword evidence="1" id="KW-0732">Signal</keyword>
<dbReference type="RefSeq" id="WP_317225300.1">
    <property type="nucleotide sequence ID" value="NZ_JAWJEJ010000001.1"/>
</dbReference>
<dbReference type="Proteomes" id="UP001273531">
    <property type="component" value="Unassembled WGS sequence"/>
</dbReference>
<evidence type="ECO:0000313" key="3">
    <source>
        <dbReference type="Proteomes" id="UP001273531"/>
    </source>
</evidence>
<organism evidence="2 3">
    <name type="scientific">Sphingomonas agrestis</name>
    <dbReference type="NCBI Taxonomy" id="3080540"/>
    <lineage>
        <taxon>Bacteria</taxon>
        <taxon>Pseudomonadati</taxon>
        <taxon>Pseudomonadota</taxon>
        <taxon>Alphaproteobacteria</taxon>
        <taxon>Sphingomonadales</taxon>
        <taxon>Sphingomonadaceae</taxon>
        <taxon>Sphingomonas</taxon>
    </lineage>
</organism>
<dbReference type="Pfam" id="PF03583">
    <property type="entry name" value="LIP"/>
    <property type="match status" value="1"/>
</dbReference>
<reference evidence="2 3" key="1">
    <citation type="submission" date="2023-10" db="EMBL/GenBank/DDBJ databases">
        <title>Sphingomonas sp. HF-S4 16S ribosomal RNA gene Genome sequencing and assembly.</title>
        <authorList>
            <person name="Lee H."/>
        </authorList>
    </citation>
    <scope>NUCLEOTIDE SEQUENCE [LARGE SCALE GENOMIC DNA]</scope>
    <source>
        <strain evidence="2 3">HF-S4</strain>
    </source>
</reference>
<feature type="signal peptide" evidence="1">
    <location>
        <begin position="1"/>
        <end position="27"/>
    </location>
</feature>
<dbReference type="EMBL" id="JAWJEJ010000001">
    <property type="protein sequence ID" value="MDV3456102.1"/>
    <property type="molecule type" value="Genomic_DNA"/>
</dbReference>
<sequence length="427" mass="45574">MRRTSEQRRIAATIAMALLVQPSVAQAQAGDGGVSRFYAWSRPVPAAGRVLRREALPDAMLPEGAARGERILYASTTDFGGERAVAVSGIVLLPKGKAPRGGWPVVAWAHGTTGTADVCAPSWTGYRDQDKQMLNAWLAAGFAVAATDYEGLGTPGVHPYMMLGSAARGVLDSVRAARRMFGFSRRVIIVGHSQGAHAAFGAGLLQRGYAPELDLRGVAVTGLPAEGGFAPLDTGRASAISRAAPIDPGTRRDPVRRLDMTRFDSWYVVTLKYFPTYAAAVPGFTLDDWVTPRTRAILNDFDRGCSSDKVAPVFAERPHPSALLKQDVSAIEETLSRWRRYPTPRFAVPVFLGIGRHDSATAPELSFNVARAACVEGSRMTVRFYDEATHATVVPQAQADILAFAAAAMAARALPGNCGGLAWPGRG</sequence>
<name>A0ABU3Y4T1_9SPHN</name>
<dbReference type="Gene3D" id="3.40.50.1820">
    <property type="entry name" value="alpha/beta hydrolase"/>
    <property type="match status" value="2"/>
</dbReference>